<sequence>MSATETEDISDTDTHNEDAPLSDHSVFSQAPRGASPTGSRALANLLLMEHDFRRTRHAREIANIMASRLDGFTHCDGVIVWVKKNNGIDIVISRLEGRQLKIIKDKNLEKWAGKLAKWMEKTNAPAGELDTETVPAKIFDIWPEIFPLEGLHVPLTNPGNGRVGGLLLMRNQPWGEAIKIMLLQLGEAAGYSLKALELGIYSKTTSNLPLLLGLLVVTGILCGVALSVMDIMPTPDVLAPVIGSLKNMLGLGT</sequence>
<evidence type="ECO:0000256" key="1">
    <source>
        <dbReference type="SAM" id="MobiDB-lite"/>
    </source>
</evidence>
<dbReference type="Proteomes" id="UP000004836">
    <property type="component" value="Unassembled WGS sequence"/>
</dbReference>
<evidence type="ECO:0000313" key="3">
    <source>
        <dbReference type="EMBL" id="EJW22150.1"/>
    </source>
</evidence>
<dbReference type="AlphaFoldDB" id="J9A712"/>
<gene>
    <name evidence="3" type="ORF">IMCC14465_05440</name>
</gene>
<evidence type="ECO:0000313" key="4">
    <source>
        <dbReference type="Proteomes" id="UP000004836"/>
    </source>
</evidence>
<name>J9A712_9PROT</name>
<protein>
    <recommendedName>
        <fullName evidence="5">GAF domain-containing protein</fullName>
    </recommendedName>
</protein>
<feature type="region of interest" description="Disordered" evidence="1">
    <location>
        <begin position="1"/>
        <end position="36"/>
    </location>
</feature>
<comment type="caution">
    <text evidence="3">The sequence shown here is derived from an EMBL/GenBank/DDBJ whole genome shotgun (WGS) entry which is preliminary data.</text>
</comment>
<dbReference type="EMBL" id="ALYF01000002">
    <property type="protein sequence ID" value="EJW22150.1"/>
    <property type="molecule type" value="Genomic_DNA"/>
</dbReference>
<keyword evidence="2" id="KW-0812">Transmembrane</keyword>
<accession>J9A712</accession>
<feature type="transmembrane region" description="Helical" evidence="2">
    <location>
        <begin position="208"/>
        <end position="229"/>
    </location>
</feature>
<dbReference type="OrthoDB" id="9763546at2"/>
<keyword evidence="2" id="KW-1133">Transmembrane helix</keyword>
<keyword evidence="4" id="KW-1185">Reference proteome</keyword>
<dbReference type="STRING" id="1220535.IMCC14465_05440"/>
<evidence type="ECO:0008006" key="5">
    <source>
        <dbReference type="Google" id="ProtNLM"/>
    </source>
</evidence>
<evidence type="ECO:0000256" key="2">
    <source>
        <dbReference type="SAM" id="Phobius"/>
    </source>
</evidence>
<organism evidence="3 4">
    <name type="scientific">alpha proteobacterium IMCC14465</name>
    <dbReference type="NCBI Taxonomy" id="1220535"/>
    <lineage>
        <taxon>Bacteria</taxon>
        <taxon>Pseudomonadati</taxon>
        <taxon>Pseudomonadota</taxon>
        <taxon>Alphaproteobacteria</taxon>
        <taxon>PS1 clade</taxon>
    </lineage>
</organism>
<reference evidence="3 4" key="1">
    <citation type="journal article" date="2012" name="J. Bacteriol.">
        <title>Genome Sequence of Strain IMCC14465, Isolated from the East Sea, Belonging to the PS1 Clade of Alphaproteobacteria.</title>
        <authorList>
            <person name="Yang S.J."/>
            <person name="Kang I."/>
            <person name="Cho J.C."/>
        </authorList>
    </citation>
    <scope>NUCLEOTIDE SEQUENCE [LARGE SCALE GENOMIC DNA]</scope>
    <source>
        <strain evidence="3 4">IMCC14465</strain>
    </source>
</reference>
<proteinExistence type="predicted"/>
<feature type="compositionally biased region" description="Acidic residues" evidence="1">
    <location>
        <begin position="1"/>
        <end position="11"/>
    </location>
</feature>
<keyword evidence="2" id="KW-0472">Membrane</keyword>